<gene>
    <name evidence="2" type="ORF">HanXRQr2_Chr11g0497671</name>
</gene>
<dbReference type="Proteomes" id="UP000215914">
    <property type="component" value="Unassembled WGS sequence"/>
</dbReference>
<protein>
    <submittedName>
        <fullName evidence="2">Transcription factor interactor and regulator CCHC(Zn) family</fullName>
    </submittedName>
</protein>
<dbReference type="Gramene" id="mRNA:HanXRQr2_Chr11g0497671">
    <property type="protein sequence ID" value="CDS:HanXRQr2_Chr11g0497671.1"/>
    <property type="gene ID" value="HanXRQr2_Chr11g0497671"/>
</dbReference>
<feature type="region of interest" description="Disordered" evidence="1">
    <location>
        <begin position="258"/>
        <end position="290"/>
    </location>
</feature>
<dbReference type="InterPro" id="IPR036875">
    <property type="entry name" value="Znf_CCHC_sf"/>
</dbReference>
<organism evidence="2 3">
    <name type="scientific">Helianthus annuus</name>
    <name type="common">Common sunflower</name>
    <dbReference type="NCBI Taxonomy" id="4232"/>
    <lineage>
        <taxon>Eukaryota</taxon>
        <taxon>Viridiplantae</taxon>
        <taxon>Streptophyta</taxon>
        <taxon>Embryophyta</taxon>
        <taxon>Tracheophyta</taxon>
        <taxon>Spermatophyta</taxon>
        <taxon>Magnoliopsida</taxon>
        <taxon>eudicotyledons</taxon>
        <taxon>Gunneridae</taxon>
        <taxon>Pentapetalae</taxon>
        <taxon>asterids</taxon>
        <taxon>campanulids</taxon>
        <taxon>Asterales</taxon>
        <taxon>Asteraceae</taxon>
        <taxon>Asteroideae</taxon>
        <taxon>Heliantheae alliance</taxon>
        <taxon>Heliantheae</taxon>
        <taxon>Helianthus</taxon>
    </lineage>
</organism>
<evidence type="ECO:0000313" key="2">
    <source>
        <dbReference type="EMBL" id="KAF5782582.1"/>
    </source>
</evidence>
<dbReference type="EMBL" id="MNCJ02000326">
    <property type="protein sequence ID" value="KAF5782582.1"/>
    <property type="molecule type" value="Genomic_DNA"/>
</dbReference>
<dbReference type="GO" id="GO:0008270">
    <property type="term" value="F:zinc ion binding"/>
    <property type="evidence" value="ECO:0007669"/>
    <property type="project" value="InterPro"/>
</dbReference>
<dbReference type="SUPFAM" id="SSF57756">
    <property type="entry name" value="Retrovirus zinc finger-like domains"/>
    <property type="match status" value="1"/>
</dbReference>
<evidence type="ECO:0000313" key="3">
    <source>
        <dbReference type="Proteomes" id="UP000215914"/>
    </source>
</evidence>
<name>A0A9K3HQJ3_HELAN</name>
<reference evidence="2" key="2">
    <citation type="submission" date="2020-06" db="EMBL/GenBank/DDBJ databases">
        <title>Helianthus annuus Genome sequencing and assembly Release 2.</title>
        <authorList>
            <person name="Gouzy J."/>
            <person name="Langlade N."/>
            <person name="Munos S."/>
        </authorList>
    </citation>
    <scope>NUCLEOTIDE SEQUENCE</scope>
    <source>
        <tissue evidence="2">Leaves</tissue>
    </source>
</reference>
<evidence type="ECO:0000256" key="1">
    <source>
        <dbReference type="SAM" id="MobiDB-lite"/>
    </source>
</evidence>
<feature type="compositionally biased region" description="Basic and acidic residues" evidence="1">
    <location>
        <begin position="258"/>
        <end position="269"/>
    </location>
</feature>
<dbReference type="AlphaFoldDB" id="A0A9K3HQJ3"/>
<sequence length="312" mass="35702">MASIIRRAQRFMEITGRNSIGGPSTKLGFDKSKVSCFKWKQKGHFKKECRNSAADETANPFDDDYYRKAVYHRNREEPPKMKQIEDNPKEKSRALAVIQDDEGFNWGDFLPEEDVVGYAFMAQVETPPTSTYNRERSLASIKKKRIYNAYKEAKKAKRWDPDRECYLDPKGNICVDPATIDFEALVKSIPTVEEQIKIDAANRAERERLKQERHETYLRSKEPKKLDEGIIEVEKEMTAENLTKMADQVLMAKALEVDSKSASKSESSEKVSSSGSNNEPDKAKNAKSKSVCRGCTRECKVCNTHEYLSRTM</sequence>
<keyword evidence="3" id="KW-1185">Reference proteome</keyword>
<dbReference type="GO" id="GO:0003676">
    <property type="term" value="F:nucleic acid binding"/>
    <property type="evidence" value="ECO:0007669"/>
    <property type="project" value="InterPro"/>
</dbReference>
<reference evidence="2" key="1">
    <citation type="journal article" date="2017" name="Nature">
        <title>The sunflower genome provides insights into oil metabolism, flowering and Asterid evolution.</title>
        <authorList>
            <person name="Badouin H."/>
            <person name="Gouzy J."/>
            <person name="Grassa C.J."/>
            <person name="Murat F."/>
            <person name="Staton S.E."/>
            <person name="Cottret L."/>
            <person name="Lelandais-Briere C."/>
            <person name="Owens G.L."/>
            <person name="Carrere S."/>
            <person name="Mayjonade B."/>
            <person name="Legrand L."/>
            <person name="Gill N."/>
            <person name="Kane N.C."/>
            <person name="Bowers J.E."/>
            <person name="Hubner S."/>
            <person name="Bellec A."/>
            <person name="Berard A."/>
            <person name="Berges H."/>
            <person name="Blanchet N."/>
            <person name="Boniface M.C."/>
            <person name="Brunel D."/>
            <person name="Catrice O."/>
            <person name="Chaidir N."/>
            <person name="Claudel C."/>
            <person name="Donnadieu C."/>
            <person name="Faraut T."/>
            <person name="Fievet G."/>
            <person name="Helmstetter N."/>
            <person name="King M."/>
            <person name="Knapp S.J."/>
            <person name="Lai Z."/>
            <person name="Le Paslier M.C."/>
            <person name="Lippi Y."/>
            <person name="Lorenzon L."/>
            <person name="Mandel J.R."/>
            <person name="Marage G."/>
            <person name="Marchand G."/>
            <person name="Marquand E."/>
            <person name="Bret-Mestries E."/>
            <person name="Morien E."/>
            <person name="Nambeesan S."/>
            <person name="Nguyen T."/>
            <person name="Pegot-Espagnet P."/>
            <person name="Pouilly N."/>
            <person name="Raftis F."/>
            <person name="Sallet E."/>
            <person name="Schiex T."/>
            <person name="Thomas J."/>
            <person name="Vandecasteele C."/>
            <person name="Vares D."/>
            <person name="Vear F."/>
            <person name="Vautrin S."/>
            <person name="Crespi M."/>
            <person name="Mangin B."/>
            <person name="Burke J.M."/>
            <person name="Salse J."/>
            <person name="Munos S."/>
            <person name="Vincourt P."/>
            <person name="Rieseberg L.H."/>
            <person name="Langlade N.B."/>
        </authorList>
    </citation>
    <scope>NUCLEOTIDE SEQUENCE</scope>
    <source>
        <tissue evidence="2">Leaves</tissue>
    </source>
</reference>
<accession>A0A9K3HQJ3</accession>
<proteinExistence type="predicted"/>
<comment type="caution">
    <text evidence="2">The sequence shown here is derived from an EMBL/GenBank/DDBJ whole genome shotgun (WGS) entry which is preliminary data.</text>
</comment>